<dbReference type="Proteomes" id="UP000076152">
    <property type="component" value="Chromosome"/>
</dbReference>
<dbReference type="GO" id="GO:0016410">
    <property type="term" value="F:N-acyltransferase activity"/>
    <property type="evidence" value="ECO:0007669"/>
    <property type="project" value="TreeGrafter"/>
</dbReference>
<evidence type="ECO:0000259" key="2">
    <source>
        <dbReference type="SMART" id="SM01006"/>
    </source>
</evidence>
<dbReference type="Pfam" id="PF13523">
    <property type="entry name" value="Acetyltransf_8"/>
    <property type="match status" value="1"/>
</dbReference>
<dbReference type="PANTHER" id="PTHR31438:SF1">
    <property type="entry name" value="LYSINE N-ACYLTRANSFERASE C17G9.06C-RELATED"/>
    <property type="match status" value="1"/>
</dbReference>
<proteinExistence type="predicted"/>
<dbReference type="SMART" id="SM01006">
    <property type="entry name" value="AlcB"/>
    <property type="match status" value="1"/>
</dbReference>
<dbReference type="InterPro" id="IPR016181">
    <property type="entry name" value="Acyl_CoA_acyltransferase"/>
</dbReference>
<dbReference type="AlphaFoldDB" id="A0AB33BLU3"/>
<name>A0AB33BLU3_ACIPI</name>
<dbReference type="PANTHER" id="PTHR31438">
    <property type="entry name" value="LYSINE N-ACYLTRANSFERASE C17G9.06C-RELATED"/>
    <property type="match status" value="1"/>
</dbReference>
<evidence type="ECO:0000313" key="4">
    <source>
        <dbReference type="Proteomes" id="UP000076152"/>
    </source>
</evidence>
<dbReference type="EMBL" id="CP015145">
    <property type="protein sequence ID" value="AMX19752.1"/>
    <property type="molecule type" value="Genomic_DNA"/>
</dbReference>
<organism evidence="3 4">
    <name type="scientific">Acinetobacter pittii</name>
    <name type="common">Acinetobacter genomosp. 3</name>
    <dbReference type="NCBI Taxonomy" id="48296"/>
    <lineage>
        <taxon>Bacteria</taxon>
        <taxon>Pseudomonadati</taxon>
        <taxon>Pseudomonadota</taxon>
        <taxon>Gammaproteobacteria</taxon>
        <taxon>Moraxellales</taxon>
        <taxon>Moraxellaceae</taxon>
        <taxon>Acinetobacter</taxon>
        <taxon>Acinetobacter calcoaceticus/baumannii complex</taxon>
    </lineage>
</organism>
<dbReference type="SUPFAM" id="SSF55729">
    <property type="entry name" value="Acyl-CoA N-acyltransferases (Nat)"/>
    <property type="match status" value="1"/>
</dbReference>
<gene>
    <name evidence="3" type="primary">mbtK</name>
    <name evidence="3" type="ORF">IEC338SC_2626</name>
</gene>
<protein>
    <submittedName>
        <fullName evidence="3">Lysine N-acyltransferase MbtK</fullName>
    </submittedName>
</protein>
<evidence type="ECO:0000256" key="1">
    <source>
        <dbReference type="ARBA" id="ARBA00004924"/>
    </source>
</evidence>
<sequence>MMTLSSQLLDEFHYEERGIAYGLRAVQLPQDFPLLYKWMHEPHVIPQWQLNKPELELAVYFEKMICDDHQRLFIITIEHNDVGYLEIYEAKRDRLALYYDADESDLGWHILLGEKHVLGQGHFRAVMRMMSYFIFENTAASKIVGEPDENVKSYAYIAEDIAYQAQKKIKMLEKTAVLYHCYRNEFYSRCGSCRQRNGLNESEMKVR</sequence>
<dbReference type="Gene3D" id="3.40.630.30">
    <property type="match status" value="1"/>
</dbReference>
<accession>A0AB33BLU3</accession>
<dbReference type="GO" id="GO:0019290">
    <property type="term" value="P:siderophore biosynthetic process"/>
    <property type="evidence" value="ECO:0007669"/>
    <property type="project" value="InterPro"/>
</dbReference>
<reference evidence="3 4" key="1">
    <citation type="submission" date="2016-04" db="EMBL/GenBank/DDBJ databases">
        <title>Complete genome sequencing of OXA-72 bearing Acinetobacter pittii strain IEC338SC.</title>
        <authorList>
            <person name="Brasiliense D.M."/>
            <person name="Lima K.V."/>
            <person name="Souza C.O."/>
            <person name="Dutra L.G."/>
            <person name="Mamizuka E.M."/>
            <person name="Perez-Chaparro P.J."/>
            <person name="McCulloch J.A."/>
        </authorList>
    </citation>
    <scope>NUCLEOTIDE SEQUENCE [LARGE SCALE GENOMIC DNA]</scope>
    <source>
        <strain evidence="3 4">IEC338SC</strain>
    </source>
</reference>
<dbReference type="RefSeq" id="WP_063099018.1">
    <property type="nucleotide sequence ID" value="NZ_CP015145.1"/>
</dbReference>
<evidence type="ECO:0000313" key="3">
    <source>
        <dbReference type="EMBL" id="AMX19752.1"/>
    </source>
</evidence>
<feature type="domain" description="Acyltransferase MbtK/IucB-like conserved" evidence="2">
    <location>
        <begin position="24"/>
        <end position="71"/>
    </location>
</feature>
<dbReference type="InterPro" id="IPR019432">
    <property type="entry name" value="Acyltransferase_MbtK/IucB-like"/>
</dbReference>
<comment type="pathway">
    <text evidence="1">Siderophore biosynthesis.</text>
</comment>